<evidence type="ECO:0000313" key="1">
    <source>
        <dbReference type="EMBL" id="PKA47205.1"/>
    </source>
</evidence>
<gene>
    <name evidence="1" type="ORF">AXF42_Ash017150</name>
</gene>
<organism evidence="1 2">
    <name type="scientific">Apostasia shenzhenica</name>
    <dbReference type="NCBI Taxonomy" id="1088818"/>
    <lineage>
        <taxon>Eukaryota</taxon>
        <taxon>Viridiplantae</taxon>
        <taxon>Streptophyta</taxon>
        <taxon>Embryophyta</taxon>
        <taxon>Tracheophyta</taxon>
        <taxon>Spermatophyta</taxon>
        <taxon>Magnoliopsida</taxon>
        <taxon>Liliopsida</taxon>
        <taxon>Asparagales</taxon>
        <taxon>Orchidaceae</taxon>
        <taxon>Apostasioideae</taxon>
        <taxon>Apostasia</taxon>
    </lineage>
</organism>
<keyword evidence="2" id="KW-1185">Reference proteome</keyword>
<reference evidence="1 2" key="1">
    <citation type="journal article" date="2017" name="Nature">
        <title>The Apostasia genome and the evolution of orchids.</title>
        <authorList>
            <person name="Zhang G.Q."/>
            <person name="Liu K.W."/>
            <person name="Li Z."/>
            <person name="Lohaus R."/>
            <person name="Hsiao Y.Y."/>
            <person name="Niu S.C."/>
            <person name="Wang J.Y."/>
            <person name="Lin Y.C."/>
            <person name="Xu Q."/>
            <person name="Chen L.J."/>
            <person name="Yoshida K."/>
            <person name="Fujiwara S."/>
            <person name="Wang Z.W."/>
            <person name="Zhang Y.Q."/>
            <person name="Mitsuda N."/>
            <person name="Wang M."/>
            <person name="Liu G.H."/>
            <person name="Pecoraro L."/>
            <person name="Huang H.X."/>
            <person name="Xiao X.J."/>
            <person name="Lin M."/>
            <person name="Wu X.Y."/>
            <person name="Wu W.L."/>
            <person name="Chen Y.Y."/>
            <person name="Chang S.B."/>
            <person name="Sakamoto S."/>
            <person name="Ohme-Takagi M."/>
            <person name="Yagi M."/>
            <person name="Zeng S.J."/>
            <person name="Shen C.Y."/>
            <person name="Yeh C.M."/>
            <person name="Luo Y.B."/>
            <person name="Tsai W.C."/>
            <person name="Van de Peer Y."/>
            <person name="Liu Z.J."/>
        </authorList>
    </citation>
    <scope>NUCLEOTIDE SEQUENCE [LARGE SCALE GENOMIC DNA]</scope>
    <source>
        <strain evidence="2">cv. Shenzhen</strain>
        <tissue evidence="1">Stem</tissue>
    </source>
</reference>
<dbReference type="EMBL" id="KZ453539">
    <property type="protein sequence ID" value="PKA47205.1"/>
    <property type="molecule type" value="Genomic_DNA"/>
</dbReference>
<name>A0A2H9ZV76_9ASPA</name>
<dbReference type="AlphaFoldDB" id="A0A2H9ZV76"/>
<evidence type="ECO:0000313" key="2">
    <source>
        <dbReference type="Proteomes" id="UP000236161"/>
    </source>
</evidence>
<protein>
    <submittedName>
        <fullName evidence="1">Uncharacterized protein</fullName>
    </submittedName>
</protein>
<dbReference type="Proteomes" id="UP000236161">
    <property type="component" value="Unassembled WGS sequence"/>
</dbReference>
<proteinExistence type="predicted"/>
<sequence length="109" mass="12876">MAPKRFYLLGRLHRVISKVRFFLSFELRRWFLSLDAEGGRQQFRFKNRLWSAPALDSVFSHLPPAQAPAPWILLYLLHTIILCQFELQSKVAVILYYAVNVSLLKRERT</sequence>
<dbReference type="OrthoDB" id="1682876at2759"/>
<accession>A0A2H9ZV76</accession>